<evidence type="ECO:0000313" key="2">
    <source>
        <dbReference type="EMBL" id="GLI32079.1"/>
    </source>
</evidence>
<comment type="caution">
    <text evidence="2">The sequence shown here is derived from an EMBL/GenBank/DDBJ whole genome shotgun (WGS) entry which is preliminary data.</text>
</comment>
<keyword evidence="3" id="KW-1185">Reference proteome</keyword>
<dbReference type="EMBL" id="BSDQ01000001">
    <property type="protein sequence ID" value="GLI32079.1"/>
    <property type="molecule type" value="Genomic_DNA"/>
</dbReference>
<accession>A0ABQ5RLT5</accession>
<gene>
    <name evidence="2" type="ORF">BCONGLO52_29200</name>
</gene>
<name>A0ABQ5RLT5_9MICO</name>
<evidence type="ECO:0000256" key="1">
    <source>
        <dbReference type="SAM" id="Phobius"/>
    </source>
</evidence>
<keyword evidence="1" id="KW-1133">Transmembrane helix</keyword>
<feature type="transmembrane region" description="Helical" evidence="1">
    <location>
        <begin position="411"/>
        <end position="433"/>
    </location>
</feature>
<keyword evidence="1" id="KW-0472">Membrane</keyword>
<dbReference type="RefSeq" id="WP_164736069.1">
    <property type="nucleotide sequence ID" value="NZ_BSDQ01000001.1"/>
</dbReference>
<evidence type="ECO:0000313" key="3">
    <source>
        <dbReference type="Proteomes" id="UP001144451"/>
    </source>
</evidence>
<sequence length="439" mass="46457">MLSYLLAPRSTVLDLLEGDDDASVGPESATGWTVAWFEDPDLIEEIRTAILVDEAGEVEIALGVRRDGVTRSWSWAVDEDEKCVDDADGVVEVGDGESLADEDGAARELAAALGAPDEIRSALRELLAQRREPDSFVDRLATLTGLPAPSPPHPVRALVLSRTTPAATRLTGQIAATGLGDIALADLGDGWSGLLMLENPDLGPQLADAVGRFIAAQGLRSRKKRALLLWRGENGAAGFELHRGENLYAAHSWGTGWTDIVSAELSVRDAFAEELLVLAPDAPEHRPRLRSLMRADTRDRDPLAELVDLLDLPSDAIAVLDPGVDGTAAAPWDDPPVPLELLEPAGLGRFLRGLVTGRGLPPLAPRWVLRAYGALCASLSLLSALWAATKTLVVATDGAIVDQPTATAGDWIFLCVAVVATVVNAVIAAGSFLQARAAE</sequence>
<keyword evidence="1" id="KW-0812">Transmembrane</keyword>
<organism evidence="2 3">
    <name type="scientific">Brachybacterium conglomeratum</name>
    <dbReference type="NCBI Taxonomy" id="47846"/>
    <lineage>
        <taxon>Bacteria</taxon>
        <taxon>Bacillati</taxon>
        <taxon>Actinomycetota</taxon>
        <taxon>Actinomycetes</taxon>
        <taxon>Micrococcales</taxon>
        <taxon>Dermabacteraceae</taxon>
        <taxon>Brachybacterium</taxon>
    </lineage>
</organism>
<reference evidence="2" key="1">
    <citation type="submission" date="2022-12" db="EMBL/GenBank/DDBJ databases">
        <title>Reference genome sequencing for broad-spectrum identification of bacterial and archaeal isolates by mass spectrometry.</title>
        <authorList>
            <person name="Sekiguchi Y."/>
            <person name="Tourlousse D.M."/>
        </authorList>
    </citation>
    <scope>NUCLEOTIDE SEQUENCE</scope>
    <source>
        <strain evidence="2">5-2</strain>
    </source>
</reference>
<protein>
    <submittedName>
        <fullName evidence="2">Uncharacterized protein</fullName>
    </submittedName>
</protein>
<proteinExistence type="predicted"/>
<dbReference type="Proteomes" id="UP001144451">
    <property type="component" value="Unassembled WGS sequence"/>
</dbReference>
<feature type="transmembrane region" description="Helical" evidence="1">
    <location>
        <begin position="367"/>
        <end position="388"/>
    </location>
</feature>
<dbReference type="GeneID" id="78122712"/>